<evidence type="ECO:0000313" key="2">
    <source>
        <dbReference type="Proteomes" id="UP000013049"/>
    </source>
</evidence>
<dbReference type="PATRIC" id="fig|1217712.3.peg.1877"/>
<dbReference type="Proteomes" id="UP000013049">
    <property type="component" value="Unassembled WGS sequence"/>
</dbReference>
<dbReference type="eggNOG" id="ENOG503213Z">
    <property type="taxonomic scope" value="Bacteria"/>
</dbReference>
<organism evidence="1 2">
    <name type="scientific">Acinetobacter vivianii</name>
    <dbReference type="NCBI Taxonomy" id="1776742"/>
    <lineage>
        <taxon>Bacteria</taxon>
        <taxon>Pseudomonadati</taxon>
        <taxon>Pseudomonadota</taxon>
        <taxon>Gammaproteobacteria</taxon>
        <taxon>Moraxellales</taxon>
        <taxon>Moraxellaceae</taxon>
        <taxon>Acinetobacter</taxon>
    </lineage>
</organism>
<accession>N8UWX2</accession>
<comment type="caution">
    <text evidence="1">The sequence shown here is derived from an EMBL/GenBank/DDBJ whole genome shotgun (WGS) entry which is preliminary data.</text>
</comment>
<dbReference type="HOGENOM" id="CLU_1792307_0_0_6"/>
<proteinExistence type="predicted"/>
<gene>
    <name evidence="1" type="ORF">F971_01958</name>
</gene>
<protein>
    <submittedName>
        <fullName evidence="1">Uncharacterized protein</fullName>
    </submittedName>
</protein>
<sequence length="144" mass="16574">MSITLNGHQLKNLLEFANPDGENDLDQLGTELTISFLEDGHSGKGYYVWMTEYPEEGCMFLDDLDQKSLNKYDWSNVPIEVNWIATDSLGYGFGWANKPHHHSSGQCRWNDEDCYLRFGLPPQVNPFKGDWKESLEQRPAEQSQ</sequence>
<name>N8UWX2_9GAMM</name>
<dbReference type="EMBL" id="APPC01000017">
    <property type="protein sequence ID" value="ENU92071.1"/>
    <property type="molecule type" value="Genomic_DNA"/>
</dbReference>
<reference evidence="1 2" key="1">
    <citation type="submission" date="2013-02" db="EMBL/GenBank/DDBJ databases">
        <title>The Genome Sequence of Acinetobacter sp. NIPH 758.</title>
        <authorList>
            <consortium name="The Broad Institute Genome Sequencing Platform"/>
            <consortium name="The Broad Institute Genome Sequencing Center for Infectious Disease"/>
            <person name="Cerqueira G."/>
            <person name="Feldgarden M."/>
            <person name="Courvalin P."/>
            <person name="Perichon B."/>
            <person name="Grillot-Courvalin C."/>
            <person name="Clermont D."/>
            <person name="Rocha E."/>
            <person name="Yoon E.-J."/>
            <person name="Nemec A."/>
            <person name="Walker B."/>
            <person name="Young S.K."/>
            <person name="Zeng Q."/>
            <person name="Gargeya S."/>
            <person name="Fitzgerald M."/>
            <person name="Haas B."/>
            <person name="Abouelleil A."/>
            <person name="Alvarado L."/>
            <person name="Arachchi H.M."/>
            <person name="Berlin A.M."/>
            <person name="Chapman S.B."/>
            <person name="Dewar J."/>
            <person name="Goldberg J."/>
            <person name="Griggs A."/>
            <person name="Gujja S."/>
            <person name="Hansen M."/>
            <person name="Howarth C."/>
            <person name="Imamovic A."/>
            <person name="Larimer J."/>
            <person name="McCowan C."/>
            <person name="Murphy C."/>
            <person name="Neiman D."/>
            <person name="Pearson M."/>
            <person name="Priest M."/>
            <person name="Roberts A."/>
            <person name="Saif S."/>
            <person name="Shea T."/>
            <person name="Sisk P."/>
            <person name="Sykes S."/>
            <person name="Wortman J."/>
            <person name="Nusbaum C."/>
            <person name="Birren B."/>
        </authorList>
    </citation>
    <scope>NUCLEOTIDE SEQUENCE [LARGE SCALE GENOMIC DNA]</scope>
    <source>
        <strain evidence="1 2">NIPH 758</strain>
    </source>
</reference>
<dbReference type="AlphaFoldDB" id="N8UWX2"/>
<evidence type="ECO:0000313" key="1">
    <source>
        <dbReference type="EMBL" id="ENU92071.1"/>
    </source>
</evidence>